<evidence type="ECO:0000256" key="3">
    <source>
        <dbReference type="ARBA" id="ARBA00022692"/>
    </source>
</evidence>
<feature type="transmembrane region" description="Helical" evidence="6">
    <location>
        <begin position="286"/>
        <end position="308"/>
    </location>
</feature>
<feature type="transmembrane region" description="Helical" evidence="6">
    <location>
        <begin position="377"/>
        <end position="400"/>
    </location>
</feature>
<evidence type="ECO:0000256" key="1">
    <source>
        <dbReference type="ARBA" id="ARBA00004651"/>
    </source>
</evidence>
<evidence type="ECO:0000259" key="8">
    <source>
        <dbReference type="Pfam" id="PF12704"/>
    </source>
</evidence>
<evidence type="ECO:0000256" key="6">
    <source>
        <dbReference type="SAM" id="Phobius"/>
    </source>
</evidence>
<dbReference type="Proteomes" id="UP000323994">
    <property type="component" value="Unassembled WGS sequence"/>
</dbReference>
<comment type="subcellular location">
    <subcellularLocation>
        <location evidence="1">Cell membrane</location>
        <topology evidence="1">Multi-pass membrane protein</topology>
    </subcellularLocation>
</comment>
<keyword evidence="10" id="KW-1185">Reference proteome</keyword>
<evidence type="ECO:0000256" key="4">
    <source>
        <dbReference type="ARBA" id="ARBA00022989"/>
    </source>
</evidence>
<evidence type="ECO:0000256" key="2">
    <source>
        <dbReference type="ARBA" id="ARBA00022475"/>
    </source>
</evidence>
<name>A0A5M8QWQ5_9BACT</name>
<dbReference type="EMBL" id="VBSN01000038">
    <property type="protein sequence ID" value="KAA6439490.1"/>
    <property type="molecule type" value="Genomic_DNA"/>
</dbReference>
<keyword evidence="4 6" id="KW-1133">Transmembrane helix</keyword>
<dbReference type="InterPro" id="IPR025857">
    <property type="entry name" value="MacB_PCD"/>
</dbReference>
<keyword evidence="5 6" id="KW-0472">Membrane</keyword>
<dbReference type="PANTHER" id="PTHR30572">
    <property type="entry name" value="MEMBRANE COMPONENT OF TRANSPORTER-RELATED"/>
    <property type="match status" value="1"/>
</dbReference>
<dbReference type="GO" id="GO:0005886">
    <property type="term" value="C:plasma membrane"/>
    <property type="evidence" value="ECO:0007669"/>
    <property type="project" value="UniProtKB-SubCell"/>
</dbReference>
<accession>A0A5M8QWQ5</accession>
<reference evidence="9 10" key="1">
    <citation type="submission" date="2019-05" db="EMBL/GenBank/DDBJ databases">
        <authorList>
            <person name="Qu J.-H."/>
        </authorList>
    </citation>
    <scope>NUCLEOTIDE SEQUENCE [LARGE SCALE GENOMIC DNA]</scope>
    <source>
        <strain evidence="9 10">NS28</strain>
    </source>
</reference>
<protein>
    <submittedName>
        <fullName evidence="9">FtsX-like permease family protein</fullName>
    </submittedName>
</protein>
<organism evidence="9 10">
    <name type="scientific">Dyadobacter flavalbus</name>
    <dbReference type="NCBI Taxonomy" id="2579942"/>
    <lineage>
        <taxon>Bacteria</taxon>
        <taxon>Pseudomonadati</taxon>
        <taxon>Bacteroidota</taxon>
        <taxon>Cytophagia</taxon>
        <taxon>Cytophagales</taxon>
        <taxon>Spirosomataceae</taxon>
        <taxon>Dyadobacter</taxon>
    </lineage>
</organism>
<proteinExistence type="predicted"/>
<evidence type="ECO:0000313" key="9">
    <source>
        <dbReference type="EMBL" id="KAA6439490.1"/>
    </source>
</evidence>
<dbReference type="RefSeq" id="WP_139012739.1">
    <property type="nucleotide sequence ID" value="NZ_VBSN01000038.1"/>
</dbReference>
<gene>
    <name evidence="9" type="ORF">FEM33_14650</name>
</gene>
<sequence length="416" mass="47342">MLLNYIKIAWKVLLRHPFYTFITLFGISLTLTVLMVLTSFLDHIFGTHYPENKRFRSLYITSVTYTDSSRTTRSQGPASFRFLTQYAKSLKTPERVAISSMFGYTNAYVNGKRIKLNTKYTDADFWYVMDFEFLEGKPYNQQNIDNGDHVIVITDALRKQYFEDDGKPVIGRNVEIESIHYKVIGVVKGSPATRIYTYSDVYFPYTAPKSNYQSAGLRGNYIGIVLARNESDLPAIQKEFDSGIRKIPLPIVDFEQKYPVLIVQADKYLDHFLNALLRDDSLKNRFIFYSIAGFVLLMFMGLPAINLINVNVSRILERASEIGVRKAFGAPSKALLWQFIIENVFITFLGGFFALGLSFAIIQIINASGWIAYADLTINVSVFLVSMLVCLFFGLLSGVLPAFRMSRLRIAEALKV</sequence>
<dbReference type="Pfam" id="PF12704">
    <property type="entry name" value="MacB_PCD"/>
    <property type="match status" value="1"/>
</dbReference>
<dbReference type="InterPro" id="IPR050250">
    <property type="entry name" value="Macrolide_Exporter_MacB"/>
</dbReference>
<feature type="domain" description="MacB-like periplasmic core" evidence="8">
    <location>
        <begin position="20"/>
        <end position="240"/>
    </location>
</feature>
<dbReference type="Pfam" id="PF02687">
    <property type="entry name" value="FtsX"/>
    <property type="match status" value="1"/>
</dbReference>
<evidence type="ECO:0000259" key="7">
    <source>
        <dbReference type="Pfam" id="PF02687"/>
    </source>
</evidence>
<feature type="domain" description="ABC3 transporter permease C-terminal" evidence="7">
    <location>
        <begin position="294"/>
        <end position="408"/>
    </location>
</feature>
<feature type="transmembrane region" description="Helical" evidence="6">
    <location>
        <begin position="21"/>
        <end position="41"/>
    </location>
</feature>
<keyword evidence="3 6" id="KW-0812">Transmembrane</keyword>
<keyword evidence="2" id="KW-1003">Cell membrane</keyword>
<comment type="caution">
    <text evidence="9">The sequence shown here is derived from an EMBL/GenBank/DDBJ whole genome shotgun (WGS) entry which is preliminary data.</text>
</comment>
<dbReference type="AlphaFoldDB" id="A0A5M8QWQ5"/>
<evidence type="ECO:0000256" key="5">
    <source>
        <dbReference type="ARBA" id="ARBA00023136"/>
    </source>
</evidence>
<dbReference type="GO" id="GO:0022857">
    <property type="term" value="F:transmembrane transporter activity"/>
    <property type="evidence" value="ECO:0007669"/>
    <property type="project" value="TreeGrafter"/>
</dbReference>
<evidence type="ECO:0000313" key="10">
    <source>
        <dbReference type="Proteomes" id="UP000323994"/>
    </source>
</evidence>
<dbReference type="PANTHER" id="PTHR30572:SF18">
    <property type="entry name" value="ABC-TYPE MACROLIDE FAMILY EXPORT SYSTEM PERMEASE COMPONENT 2"/>
    <property type="match status" value="1"/>
</dbReference>
<dbReference type="OrthoDB" id="8740261at2"/>
<feature type="transmembrane region" description="Helical" evidence="6">
    <location>
        <begin position="335"/>
        <end position="365"/>
    </location>
</feature>
<dbReference type="InterPro" id="IPR003838">
    <property type="entry name" value="ABC3_permease_C"/>
</dbReference>